<keyword evidence="2" id="KW-0413">Isomerase</keyword>
<evidence type="ECO:0000313" key="3">
    <source>
        <dbReference type="Proteomes" id="UP000219565"/>
    </source>
</evidence>
<evidence type="ECO:0000313" key="2">
    <source>
        <dbReference type="EMBL" id="SNY77668.1"/>
    </source>
</evidence>
<dbReference type="SUPFAM" id="SSF50974">
    <property type="entry name" value="Nitrous oxide reductase, N-terminal domain"/>
    <property type="match status" value="1"/>
</dbReference>
<sequence length="377" mass="37833">MLRNAFTPRRVAAGVAAALALSLSPALAHSAPAGDAPRYLLVTGTGSSNISVLRVEDNGALTQVPGAPFAGDTGSLTLEITPDGRRVYTGHVVSGSIIGYDLGADGSLHQIDGSRMDFGAPVIGVTITPDGSRLFATIGSLTTEVRSFDISASGVLVPTGAPATPVPGMSGLSLPQVTPDGRNLIVSTFIGATVTSYAINADASLTQVGPTLATGERPALPAITPNGRYLYISNEGSATLSGYVIAPDGSLSDAPGSPYPTGDTPHGSAITSDGKRMYVPASSGGQVDGFRIGADGALSPLPGSPYPAPGGTIPGRVVLSADEDELWVIDSLTVNGTARVHTYNVAADGSVAASGLPAVDTGVIFHDGPSAHLTPAR</sequence>
<dbReference type="Proteomes" id="UP000219565">
    <property type="component" value="Unassembled WGS sequence"/>
</dbReference>
<protein>
    <submittedName>
        <fullName evidence="2">6-phosphogluconolactonase, cycloisomerase 2 family</fullName>
    </submittedName>
</protein>
<reference evidence="2 3" key="1">
    <citation type="submission" date="2017-09" db="EMBL/GenBank/DDBJ databases">
        <authorList>
            <person name="Ehlers B."/>
            <person name="Leendertz F.H."/>
        </authorList>
    </citation>
    <scope>NUCLEOTIDE SEQUENCE [LARGE SCALE GENOMIC DNA]</scope>
    <source>
        <strain evidence="2 3">DSM 45537</strain>
    </source>
</reference>
<name>A0A285KYC3_9NOCA</name>
<keyword evidence="1" id="KW-0732">Signal</keyword>
<feature type="signal peptide" evidence="1">
    <location>
        <begin position="1"/>
        <end position="28"/>
    </location>
</feature>
<accession>A0A285KYC3</accession>
<evidence type="ECO:0000256" key="1">
    <source>
        <dbReference type="SAM" id="SignalP"/>
    </source>
</evidence>
<dbReference type="OrthoDB" id="3395603at2"/>
<dbReference type="EMBL" id="OBEG01000001">
    <property type="protein sequence ID" value="SNY77668.1"/>
    <property type="molecule type" value="Genomic_DNA"/>
</dbReference>
<dbReference type="InterPro" id="IPR019405">
    <property type="entry name" value="Lactonase_7-beta_prop"/>
</dbReference>
<dbReference type="InterPro" id="IPR011045">
    <property type="entry name" value="N2O_reductase_N"/>
</dbReference>
<feature type="chain" id="PRO_5012176649" evidence="1">
    <location>
        <begin position="29"/>
        <end position="377"/>
    </location>
</feature>
<organism evidence="2 3">
    <name type="scientific">Nocardia amikacinitolerans</name>
    <dbReference type="NCBI Taxonomy" id="756689"/>
    <lineage>
        <taxon>Bacteria</taxon>
        <taxon>Bacillati</taxon>
        <taxon>Actinomycetota</taxon>
        <taxon>Actinomycetes</taxon>
        <taxon>Mycobacteriales</taxon>
        <taxon>Nocardiaceae</taxon>
        <taxon>Nocardia</taxon>
    </lineage>
</organism>
<dbReference type="GO" id="GO:0016853">
    <property type="term" value="F:isomerase activity"/>
    <property type="evidence" value="ECO:0007669"/>
    <property type="project" value="UniProtKB-KW"/>
</dbReference>
<dbReference type="InterPro" id="IPR051200">
    <property type="entry name" value="Host-pathogen_enzymatic-act"/>
</dbReference>
<dbReference type="InterPro" id="IPR015943">
    <property type="entry name" value="WD40/YVTN_repeat-like_dom_sf"/>
</dbReference>
<dbReference type="PANTHER" id="PTHR47197:SF3">
    <property type="entry name" value="DIHYDRO-HEME D1 DEHYDROGENASE"/>
    <property type="match status" value="1"/>
</dbReference>
<keyword evidence="3" id="KW-1185">Reference proteome</keyword>
<dbReference type="PANTHER" id="PTHR47197">
    <property type="entry name" value="PROTEIN NIRF"/>
    <property type="match status" value="1"/>
</dbReference>
<gene>
    <name evidence="2" type="ORF">SAMN04244553_1064</name>
</gene>
<proteinExistence type="predicted"/>
<dbReference type="AlphaFoldDB" id="A0A285KYC3"/>
<dbReference type="Gene3D" id="2.130.10.10">
    <property type="entry name" value="YVTN repeat-like/Quinoprotein amine dehydrogenase"/>
    <property type="match status" value="3"/>
</dbReference>
<dbReference type="RefSeq" id="WP_097243867.1">
    <property type="nucleotide sequence ID" value="NZ_JAMTCV010000002.1"/>
</dbReference>
<dbReference type="Pfam" id="PF10282">
    <property type="entry name" value="Lactonase"/>
    <property type="match status" value="1"/>
</dbReference>